<evidence type="ECO:0000256" key="1">
    <source>
        <dbReference type="SAM" id="Phobius"/>
    </source>
</evidence>
<keyword evidence="1" id="KW-0812">Transmembrane</keyword>
<dbReference type="Proteomes" id="UP000887565">
    <property type="component" value="Unplaced"/>
</dbReference>
<name>A0A915IEP9_ROMCU</name>
<evidence type="ECO:0000313" key="3">
    <source>
        <dbReference type="WBParaSite" id="nRc.2.0.1.t12665-RA"/>
    </source>
</evidence>
<keyword evidence="1" id="KW-0472">Membrane</keyword>
<accession>A0A915IEP9</accession>
<keyword evidence="2" id="KW-1185">Reference proteome</keyword>
<reference evidence="3" key="1">
    <citation type="submission" date="2022-11" db="UniProtKB">
        <authorList>
            <consortium name="WormBaseParasite"/>
        </authorList>
    </citation>
    <scope>IDENTIFICATION</scope>
</reference>
<sequence>MRNGRCGKSLVRDIIRDTDIHSLCRYVRNEETIFFDETAPEKSPPPAFNFVCCLNKSERFSKISRLKYIVVVGFVLIVDILFLLSYSIIQIFQYLHISQKNTNYYDPNDMLFLRYVLQILIGVHSVLQPLCYFRVRNFCRPLLFFDRLKKFGGKKKRRRKMTTTRRNHQNNISVSNNGNYCQTAGKISRNMSRDASKKFSDKNFTFSNRKIRVDSMERRNKRLASSSIDEL</sequence>
<feature type="transmembrane region" description="Helical" evidence="1">
    <location>
        <begin position="112"/>
        <end position="133"/>
    </location>
</feature>
<organism evidence="2 3">
    <name type="scientific">Romanomermis culicivorax</name>
    <name type="common">Nematode worm</name>
    <dbReference type="NCBI Taxonomy" id="13658"/>
    <lineage>
        <taxon>Eukaryota</taxon>
        <taxon>Metazoa</taxon>
        <taxon>Ecdysozoa</taxon>
        <taxon>Nematoda</taxon>
        <taxon>Enoplea</taxon>
        <taxon>Dorylaimia</taxon>
        <taxon>Mermithida</taxon>
        <taxon>Mermithoidea</taxon>
        <taxon>Mermithidae</taxon>
        <taxon>Romanomermis</taxon>
    </lineage>
</organism>
<feature type="transmembrane region" description="Helical" evidence="1">
    <location>
        <begin position="68"/>
        <end position="92"/>
    </location>
</feature>
<keyword evidence="1" id="KW-1133">Transmembrane helix</keyword>
<dbReference type="AlphaFoldDB" id="A0A915IEP9"/>
<evidence type="ECO:0000313" key="2">
    <source>
        <dbReference type="Proteomes" id="UP000887565"/>
    </source>
</evidence>
<protein>
    <submittedName>
        <fullName evidence="3">Uncharacterized protein</fullName>
    </submittedName>
</protein>
<dbReference type="WBParaSite" id="nRc.2.0.1.t12665-RA">
    <property type="protein sequence ID" value="nRc.2.0.1.t12665-RA"/>
    <property type="gene ID" value="nRc.2.0.1.g12665"/>
</dbReference>
<proteinExistence type="predicted"/>